<feature type="transmembrane region" description="Helical" evidence="1">
    <location>
        <begin position="187"/>
        <end position="210"/>
    </location>
</feature>
<keyword evidence="1" id="KW-0472">Membrane</keyword>
<dbReference type="AlphaFoldDB" id="A0A6C0AGK2"/>
<name>A0A6C0AGK2_9ZZZZ</name>
<proteinExistence type="predicted"/>
<protein>
    <submittedName>
        <fullName evidence="2">Uncharacterized protein</fullName>
    </submittedName>
</protein>
<feature type="transmembrane region" description="Helical" evidence="1">
    <location>
        <begin position="230"/>
        <end position="249"/>
    </location>
</feature>
<evidence type="ECO:0000256" key="1">
    <source>
        <dbReference type="SAM" id="Phobius"/>
    </source>
</evidence>
<keyword evidence="1" id="KW-1133">Transmembrane helix</keyword>
<keyword evidence="1" id="KW-0812">Transmembrane</keyword>
<sequence length="250" mass="29423">MDLQAKLDAIQEQQQSLLEMSPSQHHSKHLSKLYEDVLDAKSTAKNAPFRVTAAEQKYYKVRDGPDGYQDHLLQLYSKEGRGLRDRMLSRHKSQMDEVNQSLSYYESVRTYLRNISDVQTVVLNHIRTLLDKIRMSEVETNYRKTYFMEQVQTTLHTRIITCNLFILSYIVYSVYTLREKLEDPMIAGFLFVLFLSVFGISYILKGFASLPLSLNVYTEFGYDPTESKQQWYFIIPIAMLLLWIFVRYFS</sequence>
<reference evidence="2" key="1">
    <citation type="journal article" date="2020" name="Nature">
        <title>Giant virus diversity and host interactions through global metagenomics.</title>
        <authorList>
            <person name="Schulz F."/>
            <person name="Roux S."/>
            <person name="Paez-Espino D."/>
            <person name="Jungbluth S."/>
            <person name="Walsh D.A."/>
            <person name="Denef V.J."/>
            <person name="McMahon K.D."/>
            <person name="Konstantinidis K.T."/>
            <person name="Eloe-Fadrosh E.A."/>
            <person name="Kyrpides N.C."/>
            <person name="Woyke T."/>
        </authorList>
    </citation>
    <scope>NUCLEOTIDE SEQUENCE</scope>
    <source>
        <strain evidence="2">GVMAG-S-1035118-87</strain>
    </source>
</reference>
<evidence type="ECO:0000313" key="2">
    <source>
        <dbReference type="EMBL" id="QHS78937.1"/>
    </source>
</evidence>
<organism evidence="2">
    <name type="scientific">viral metagenome</name>
    <dbReference type="NCBI Taxonomy" id="1070528"/>
    <lineage>
        <taxon>unclassified sequences</taxon>
        <taxon>metagenomes</taxon>
        <taxon>organismal metagenomes</taxon>
    </lineage>
</organism>
<accession>A0A6C0AGK2</accession>
<dbReference type="EMBL" id="MN740625">
    <property type="protein sequence ID" value="QHS78937.1"/>
    <property type="molecule type" value="Genomic_DNA"/>
</dbReference>
<feature type="transmembrane region" description="Helical" evidence="1">
    <location>
        <begin position="155"/>
        <end position="175"/>
    </location>
</feature>